<feature type="non-terminal residue" evidence="2">
    <location>
        <position position="1"/>
    </location>
</feature>
<dbReference type="PANTHER" id="PTHR22718">
    <property type="entry name" value="SERPENTINE RECEPTOR, CLASS X"/>
    <property type="match status" value="1"/>
</dbReference>
<sequence>IGLVTIRNTGSYTFLLVFESLLGALVAISNIIVIAVLIIGRNTLMTSTFYIMVANVMVFTSLKAIVELGFILPYYMMKSETYDVTRMKNNANYSRHFFRNSDFLRLNMNLSRMILSCFFAWACSALIPLLFFICECQFVYRNDLITYHNECKAPPGVKAYYNVCEAPPAFSTVVKCILYLSYVCCVVEILLYMIIFLFLKKKRSESLISARQSNSSRAEMKLLRQSLLIFGLYAASILSVLILSFIPAQSISISQLSYTENILNLLIAAIYPICILAMSGDMKR</sequence>
<dbReference type="InterPro" id="IPR019426">
    <property type="entry name" value="7TM_GPCR_serpentine_rcpt_Srv"/>
</dbReference>
<feature type="transmembrane region" description="Helical" evidence="1">
    <location>
        <begin position="227"/>
        <end position="250"/>
    </location>
</feature>
<dbReference type="PANTHER" id="PTHR22718:SF25">
    <property type="entry name" value="G-PROTEIN COUPLED RECEPTORS FAMILY 1 PROFILE DOMAIN-CONTAINING PROTEIN"/>
    <property type="match status" value="1"/>
</dbReference>
<dbReference type="EMBL" id="BTRK01000003">
    <property type="protein sequence ID" value="GMR43843.1"/>
    <property type="molecule type" value="Genomic_DNA"/>
</dbReference>
<evidence type="ECO:0000256" key="1">
    <source>
        <dbReference type="SAM" id="Phobius"/>
    </source>
</evidence>
<gene>
    <name evidence="2" type="ORF">PMAYCL1PPCAC_14038</name>
</gene>
<keyword evidence="1" id="KW-0812">Transmembrane</keyword>
<dbReference type="Gene3D" id="1.20.1070.10">
    <property type="entry name" value="Rhodopsin 7-helix transmembrane proteins"/>
    <property type="match status" value="1"/>
</dbReference>
<feature type="transmembrane region" description="Helical" evidence="1">
    <location>
        <begin position="177"/>
        <end position="199"/>
    </location>
</feature>
<feature type="transmembrane region" description="Helical" evidence="1">
    <location>
        <begin position="113"/>
        <end position="133"/>
    </location>
</feature>
<protein>
    <submittedName>
        <fullName evidence="2">Uncharacterized protein</fullName>
    </submittedName>
</protein>
<dbReference type="AlphaFoldDB" id="A0AAN4ZS77"/>
<dbReference type="Proteomes" id="UP001328107">
    <property type="component" value="Unassembled WGS sequence"/>
</dbReference>
<evidence type="ECO:0000313" key="3">
    <source>
        <dbReference type="Proteomes" id="UP001328107"/>
    </source>
</evidence>
<feature type="non-terminal residue" evidence="2">
    <location>
        <position position="284"/>
    </location>
</feature>
<keyword evidence="3" id="KW-1185">Reference proteome</keyword>
<dbReference type="SUPFAM" id="SSF81321">
    <property type="entry name" value="Family A G protein-coupled receptor-like"/>
    <property type="match status" value="1"/>
</dbReference>
<name>A0AAN4ZS77_9BILA</name>
<feature type="transmembrane region" description="Helical" evidence="1">
    <location>
        <begin position="12"/>
        <end position="39"/>
    </location>
</feature>
<feature type="transmembrane region" description="Helical" evidence="1">
    <location>
        <begin position="262"/>
        <end position="280"/>
    </location>
</feature>
<comment type="caution">
    <text evidence="2">The sequence shown here is derived from an EMBL/GenBank/DDBJ whole genome shotgun (WGS) entry which is preliminary data.</text>
</comment>
<feature type="transmembrane region" description="Helical" evidence="1">
    <location>
        <begin position="51"/>
        <end position="77"/>
    </location>
</feature>
<keyword evidence="1" id="KW-1133">Transmembrane helix</keyword>
<reference evidence="3" key="1">
    <citation type="submission" date="2022-10" db="EMBL/GenBank/DDBJ databases">
        <title>Genome assembly of Pristionchus species.</title>
        <authorList>
            <person name="Yoshida K."/>
            <person name="Sommer R.J."/>
        </authorList>
    </citation>
    <scope>NUCLEOTIDE SEQUENCE [LARGE SCALE GENOMIC DNA]</scope>
    <source>
        <strain evidence="3">RS5460</strain>
    </source>
</reference>
<keyword evidence="1" id="KW-0472">Membrane</keyword>
<accession>A0AAN4ZS77</accession>
<dbReference type="Pfam" id="PF10323">
    <property type="entry name" value="7TM_GPCR_Srv"/>
    <property type="match status" value="1"/>
</dbReference>
<organism evidence="2 3">
    <name type="scientific">Pristionchus mayeri</name>
    <dbReference type="NCBI Taxonomy" id="1317129"/>
    <lineage>
        <taxon>Eukaryota</taxon>
        <taxon>Metazoa</taxon>
        <taxon>Ecdysozoa</taxon>
        <taxon>Nematoda</taxon>
        <taxon>Chromadorea</taxon>
        <taxon>Rhabditida</taxon>
        <taxon>Rhabditina</taxon>
        <taxon>Diplogasteromorpha</taxon>
        <taxon>Diplogasteroidea</taxon>
        <taxon>Neodiplogasteridae</taxon>
        <taxon>Pristionchus</taxon>
    </lineage>
</organism>
<evidence type="ECO:0000313" key="2">
    <source>
        <dbReference type="EMBL" id="GMR43843.1"/>
    </source>
</evidence>
<proteinExistence type="predicted"/>